<protein>
    <submittedName>
        <fullName evidence="1">Uncharacterized protein</fullName>
    </submittedName>
</protein>
<dbReference type="OrthoDB" id="9798200at2"/>
<dbReference type="Pfam" id="PF19570">
    <property type="entry name" value="DUF6088"/>
    <property type="match status" value="1"/>
</dbReference>
<sequence>MQSATQQIKEIMFNNPGKIYINKDFEHIANKNTIASILSKLNKQEQIKRLITGMYVKPIYSEFLKASGNPFPSKVAEKISQKHGWTIAPGGEVTLNYTGVSTQIPNSYMYISDGPSRIYEYQGWKITFIHRNKKYITSRSEEFAILIEAIKRLGKRSINNKRIIRQLASFAQNVKEDLARETKTFENWIRNVLLEIKEINDNR</sequence>
<keyword evidence="2" id="KW-1185">Reference proteome</keyword>
<evidence type="ECO:0000313" key="1">
    <source>
        <dbReference type="EMBL" id="VEU74213.1"/>
    </source>
</evidence>
<dbReference type="Proteomes" id="UP000290985">
    <property type="component" value="Chromosome"/>
</dbReference>
<dbReference type="InterPro" id="IPR045738">
    <property type="entry name" value="DUF6088"/>
</dbReference>
<organism evidence="1 2">
    <name type="scientific">Mycoplasmopsis citelli</name>
    <dbReference type="NCBI Taxonomy" id="171281"/>
    <lineage>
        <taxon>Bacteria</taxon>
        <taxon>Bacillati</taxon>
        <taxon>Mycoplasmatota</taxon>
        <taxon>Mycoplasmoidales</taxon>
        <taxon>Metamycoplasmataceae</taxon>
        <taxon>Mycoplasmopsis</taxon>
    </lineage>
</organism>
<dbReference type="AlphaFoldDB" id="A0A449B0X5"/>
<gene>
    <name evidence="1" type="ORF">NCTC10181_00043</name>
</gene>
<dbReference type="KEGG" id="mcit:NCTC10181_00043"/>
<evidence type="ECO:0000313" key="2">
    <source>
        <dbReference type="Proteomes" id="UP000290985"/>
    </source>
</evidence>
<name>A0A449B0X5_9BACT</name>
<dbReference type="RefSeq" id="WP_129725064.1">
    <property type="nucleotide sequence ID" value="NZ_CP101807.1"/>
</dbReference>
<reference evidence="1 2" key="1">
    <citation type="submission" date="2019-01" db="EMBL/GenBank/DDBJ databases">
        <authorList>
            <consortium name="Pathogen Informatics"/>
        </authorList>
    </citation>
    <scope>NUCLEOTIDE SEQUENCE [LARGE SCALE GENOMIC DNA]</scope>
    <source>
        <strain evidence="1 2">NCTC10181</strain>
    </source>
</reference>
<proteinExistence type="predicted"/>
<accession>A0A449B0X5</accession>
<dbReference type="EMBL" id="LR215036">
    <property type="protein sequence ID" value="VEU74213.1"/>
    <property type="molecule type" value="Genomic_DNA"/>
</dbReference>